<organism evidence="9 10">
    <name type="scientific">Gloeobacter kilaueensis (strain ATCC BAA-2537 / CCAP 1431/1 / ULC 316 / JS1)</name>
    <dbReference type="NCBI Taxonomy" id="1183438"/>
    <lineage>
        <taxon>Bacteria</taxon>
        <taxon>Bacillati</taxon>
        <taxon>Cyanobacteriota</taxon>
        <taxon>Cyanophyceae</taxon>
        <taxon>Gloeobacterales</taxon>
        <taxon>Gloeobacteraceae</taxon>
        <taxon>Gloeobacter</taxon>
    </lineage>
</organism>
<gene>
    <name evidence="9" type="ORF">GKIL_3324</name>
</gene>
<dbReference type="HOGENOM" id="CLU_034180_11_2_3"/>
<keyword evidence="6 7" id="KW-0472">Membrane</keyword>
<dbReference type="OrthoDB" id="9775268at2"/>
<dbReference type="InterPro" id="IPR010290">
    <property type="entry name" value="TM_effector"/>
</dbReference>
<dbReference type="Proteomes" id="UP000017396">
    <property type="component" value="Chromosome"/>
</dbReference>
<feature type="domain" description="Major facilitator superfamily (MFS) profile" evidence="8">
    <location>
        <begin position="38"/>
        <end position="423"/>
    </location>
</feature>
<dbReference type="InterPro" id="IPR036259">
    <property type="entry name" value="MFS_trans_sf"/>
</dbReference>
<dbReference type="RefSeq" id="WP_023174858.1">
    <property type="nucleotide sequence ID" value="NC_022600.1"/>
</dbReference>
<dbReference type="InterPro" id="IPR020846">
    <property type="entry name" value="MFS_dom"/>
</dbReference>
<evidence type="ECO:0000256" key="3">
    <source>
        <dbReference type="ARBA" id="ARBA00022475"/>
    </source>
</evidence>
<dbReference type="STRING" id="1183438.GKIL_3324"/>
<dbReference type="SUPFAM" id="SSF103473">
    <property type="entry name" value="MFS general substrate transporter"/>
    <property type="match status" value="1"/>
</dbReference>
<dbReference type="PROSITE" id="PS50850">
    <property type="entry name" value="MFS"/>
    <property type="match status" value="1"/>
</dbReference>
<evidence type="ECO:0000313" key="9">
    <source>
        <dbReference type="EMBL" id="AGY59570.1"/>
    </source>
</evidence>
<keyword evidence="5 7" id="KW-1133">Transmembrane helix</keyword>
<evidence type="ECO:0000256" key="1">
    <source>
        <dbReference type="ARBA" id="ARBA00004651"/>
    </source>
</evidence>
<dbReference type="PANTHER" id="PTHR23513">
    <property type="entry name" value="INTEGRAL MEMBRANE EFFLUX PROTEIN-RELATED"/>
    <property type="match status" value="1"/>
</dbReference>
<keyword evidence="10" id="KW-1185">Reference proteome</keyword>
<dbReference type="KEGG" id="glj:GKIL_3324"/>
<comment type="subcellular location">
    <subcellularLocation>
        <location evidence="1">Cell membrane</location>
        <topology evidence="1">Multi-pass membrane protein</topology>
    </subcellularLocation>
</comment>
<feature type="transmembrane region" description="Helical" evidence="7">
    <location>
        <begin position="334"/>
        <end position="353"/>
    </location>
</feature>
<dbReference type="AlphaFoldDB" id="U5QPG0"/>
<dbReference type="GO" id="GO:0005886">
    <property type="term" value="C:plasma membrane"/>
    <property type="evidence" value="ECO:0007669"/>
    <property type="project" value="UniProtKB-SubCell"/>
</dbReference>
<feature type="transmembrane region" description="Helical" evidence="7">
    <location>
        <begin position="395"/>
        <end position="417"/>
    </location>
</feature>
<feature type="transmembrane region" description="Helical" evidence="7">
    <location>
        <begin position="247"/>
        <end position="269"/>
    </location>
</feature>
<protein>
    <submittedName>
        <fullName evidence="9">Major facilitator superfamily MFS_1</fullName>
    </submittedName>
</protein>
<accession>U5QPG0</accession>
<keyword evidence="2" id="KW-0813">Transport</keyword>
<feature type="transmembrane region" description="Helical" evidence="7">
    <location>
        <begin position="281"/>
        <end position="302"/>
    </location>
</feature>
<name>U5QPG0_GLOK1</name>
<sequence length="425" mass="45128">MSGNNMRAVEPITPVLPVESDRPEIALFKHLGALRYRDYRLFFISAFVSNIGGWIQVVAQGWLVLSLDSSPFWLGLVGFAGGLPSLFFSVVGGVFADRFDRRFLLVAAQTVQMLMALLLGVLTWIHRIDVPTVAAIAFGAGLAMALSGPAYQTLAKDLASDEVTSAIALNSTQFNLARAIGPSIAAVLLATAGSAVCFLVNAASFIVVIFALLRVKLPTKPAPSTISFRCSLVEAFRYVQQTLKVQWLLLLVAVTSIFAMPYITLLPLFAKDILKVGSGGLGLLTGAVGIGAVTGALLIAWLGERLGKGRITFFASLALGGSLVGFALSTDFVLSLLLLFMLGAAIVSQVTIVNTELQTSVPDQLLGRVMSLFSLAFMGLTPVGNLLSGFVANHFGAPLTLAVGAVVVTLYALQAFLRHRELLRL</sequence>
<evidence type="ECO:0000256" key="6">
    <source>
        <dbReference type="ARBA" id="ARBA00023136"/>
    </source>
</evidence>
<feature type="transmembrane region" description="Helical" evidence="7">
    <location>
        <begin position="184"/>
        <end position="213"/>
    </location>
</feature>
<evidence type="ECO:0000256" key="2">
    <source>
        <dbReference type="ARBA" id="ARBA00022448"/>
    </source>
</evidence>
<evidence type="ECO:0000313" key="10">
    <source>
        <dbReference type="Proteomes" id="UP000017396"/>
    </source>
</evidence>
<feature type="transmembrane region" description="Helical" evidence="7">
    <location>
        <begin position="365"/>
        <end position="383"/>
    </location>
</feature>
<dbReference type="PANTHER" id="PTHR23513:SF11">
    <property type="entry name" value="STAPHYLOFERRIN A TRANSPORTER"/>
    <property type="match status" value="1"/>
</dbReference>
<dbReference type="GO" id="GO:0022857">
    <property type="term" value="F:transmembrane transporter activity"/>
    <property type="evidence" value="ECO:0007669"/>
    <property type="project" value="InterPro"/>
</dbReference>
<dbReference type="CDD" id="cd06173">
    <property type="entry name" value="MFS_MefA_like"/>
    <property type="match status" value="1"/>
</dbReference>
<feature type="transmembrane region" description="Helical" evidence="7">
    <location>
        <begin position="41"/>
        <end position="65"/>
    </location>
</feature>
<feature type="transmembrane region" description="Helical" evidence="7">
    <location>
        <begin position="103"/>
        <end position="125"/>
    </location>
</feature>
<evidence type="ECO:0000259" key="8">
    <source>
        <dbReference type="PROSITE" id="PS50850"/>
    </source>
</evidence>
<feature type="transmembrane region" description="Helical" evidence="7">
    <location>
        <begin position="311"/>
        <end position="328"/>
    </location>
</feature>
<proteinExistence type="predicted"/>
<dbReference type="Gene3D" id="1.20.1250.20">
    <property type="entry name" value="MFS general substrate transporter like domains"/>
    <property type="match status" value="1"/>
</dbReference>
<feature type="transmembrane region" description="Helical" evidence="7">
    <location>
        <begin position="71"/>
        <end position="96"/>
    </location>
</feature>
<keyword evidence="3" id="KW-1003">Cell membrane</keyword>
<dbReference type="EMBL" id="CP003587">
    <property type="protein sequence ID" value="AGY59570.1"/>
    <property type="molecule type" value="Genomic_DNA"/>
</dbReference>
<dbReference type="Pfam" id="PF05977">
    <property type="entry name" value="MFS_3"/>
    <property type="match status" value="1"/>
</dbReference>
<dbReference type="eggNOG" id="COG2814">
    <property type="taxonomic scope" value="Bacteria"/>
</dbReference>
<keyword evidence="4 7" id="KW-0812">Transmembrane</keyword>
<evidence type="ECO:0000256" key="5">
    <source>
        <dbReference type="ARBA" id="ARBA00022989"/>
    </source>
</evidence>
<evidence type="ECO:0000256" key="7">
    <source>
        <dbReference type="SAM" id="Phobius"/>
    </source>
</evidence>
<evidence type="ECO:0000256" key="4">
    <source>
        <dbReference type="ARBA" id="ARBA00022692"/>
    </source>
</evidence>
<reference evidence="9 10" key="1">
    <citation type="journal article" date="2013" name="PLoS ONE">
        <title>Cultivation and Complete Genome Sequencing of Gloeobacter kilaueensis sp. nov., from a Lava Cave in Kilauea Caldera, Hawai'i.</title>
        <authorList>
            <person name="Saw J.H."/>
            <person name="Schatz M."/>
            <person name="Brown M.V."/>
            <person name="Kunkel D.D."/>
            <person name="Foster J.S."/>
            <person name="Shick H."/>
            <person name="Christensen S."/>
            <person name="Hou S."/>
            <person name="Wan X."/>
            <person name="Donachie S.P."/>
        </authorList>
    </citation>
    <scope>NUCLEOTIDE SEQUENCE [LARGE SCALE GENOMIC DNA]</scope>
    <source>
        <strain evidence="10">JS</strain>
    </source>
</reference>